<comment type="caution">
    <text evidence="1">The sequence shown here is derived from an EMBL/GenBank/DDBJ whole genome shotgun (WGS) entry which is preliminary data.</text>
</comment>
<keyword evidence="2" id="KW-1185">Reference proteome</keyword>
<evidence type="ECO:0000313" key="2">
    <source>
        <dbReference type="Proteomes" id="UP000607653"/>
    </source>
</evidence>
<dbReference type="Proteomes" id="UP000607653">
    <property type="component" value="Unassembled WGS sequence"/>
</dbReference>
<proteinExistence type="predicted"/>
<gene>
    <name evidence="1" type="ORF">HUJ06_008249</name>
</gene>
<accession>A0A822Z800</accession>
<dbReference type="EMBL" id="DUZY01000004">
    <property type="protein sequence ID" value="DAD37608.1"/>
    <property type="molecule type" value="Genomic_DNA"/>
</dbReference>
<reference evidence="1 2" key="1">
    <citation type="journal article" date="2020" name="Mol. Biol. Evol.">
        <title>Distinct Expression and Methylation Patterns for Genes with Different Fates following a Single Whole-Genome Duplication in Flowering Plants.</title>
        <authorList>
            <person name="Shi T."/>
            <person name="Rahmani R.S."/>
            <person name="Gugger P.F."/>
            <person name="Wang M."/>
            <person name="Li H."/>
            <person name="Zhang Y."/>
            <person name="Li Z."/>
            <person name="Wang Q."/>
            <person name="Van de Peer Y."/>
            <person name="Marchal K."/>
            <person name="Chen J."/>
        </authorList>
    </citation>
    <scope>NUCLEOTIDE SEQUENCE [LARGE SCALE GENOMIC DNA]</scope>
    <source>
        <tissue evidence="1">Leaf</tissue>
    </source>
</reference>
<dbReference type="AlphaFoldDB" id="A0A822Z800"/>
<sequence>MIYELQCPWKSLEPRKPPLRPIEDFEE</sequence>
<name>A0A822Z800_NELNU</name>
<organism evidence="1 2">
    <name type="scientific">Nelumbo nucifera</name>
    <name type="common">Sacred lotus</name>
    <dbReference type="NCBI Taxonomy" id="4432"/>
    <lineage>
        <taxon>Eukaryota</taxon>
        <taxon>Viridiplantae</taxon>
        <taxon>Streptophyta</taxon>
        <taxon>Embryophyta</taxon>
        <taxon>Tracheophyta</taxon>
        <taxon>Spermatophyta</taxon>
        <taxon>Magnoliopsida</taxon>
        <taxon>Proteales</taxon>
        <taxon>Nelumbonaceae</taxon>
        <taxon>Nelumbo</taxon>
    </lineage>
</organism>
<protein>
    <submittedName>
        <fullName evidence="1">Uncharacterized protein</fullName>
    </submittedName>
</protein>
<evidence type="ECO:0000313" key="1">
    <source>
        <dbReference type="EMBL" id="DAD37608.1"/>
    </source>
</evidence>